<reference evidence="1" key="2">
    <citation type="journal article" date="2015" name="Fish Shellfish Immunol.">
        <title>Early steps in the European eel (Anguilla anguilla)-Vibrio vulnificus interaction in the gills: Role of the RtxA13 toxin.</title>
        <authorList>
            <person name="Callol A."/>
            <person name="Pajuelo D."/>
            <person name="Ebbesson L."/>
            <person name="Teles M."/>
            <person name="MacKenzie S."/>
            <person name="Amaro C."/>
        </authorList>
    </citation>
    <scope>NUCLEOTIDE SEQUENCE</scope>
</reference>
<organism evidence="1">
    <name type="scientific">Anguilla anguilla</name>
    <name type="common">European freshwater eel</name>
    <name type="synonym">Muraena anguilla</name>
    <dbReference type="NCBI Taxonomy" id="7936"/>
    <lineage>
        <taxon>Eukaryota</taxon>
        <taxon>Metazoa</taxon>
        <taxon>Chordata</taxon>
        <taxon>Craniata</taxon>
        <taxon>Vertebrata</taxon>
        <taxon>Euteleostomi</taxon>
        <taxon>Actinopterygii</taxon>
        <taxon>Neopterygii</taxon>
        <taxon>Teleostei</taxon>
        <taxon>Anguilliformes</taxon>
        <taxon>Anguillidae</taxon>
        <taxon>Anguilla</taxon>
    </lineage>
</organism>
<name>A0A0E9QDJ8_ANGAN</name>
<protein>
    <submittedName>
        <fullName evidence="1">Uncharacterized protein</fullName>
    </submittedName>
</protein>
<dbReference type="EMBL" id="GBXM01093990">
    <property type="protein sequence ID" value="JAH14587.1"/>
    <property type="molecule type" value="Transcribed_RNA"/>
</dbReference>
<sequence length="39" mass="4606">MKRHIFFWMKCLPQNCLYSINTISELNETHCSISTDSTL</sequence>
<reference evidence="1" key="1">
    <citation type="submission" date="2014-11" db="EMBL/GenBank/DDBJ databases">
        <authorList>
            <person name="Amaro Gonzalez C."/>
        </authorList>
    </citation>
    <scope>NUCLEOTIDE SEQUENCE</scope>
</reference>
<dbReference type="AlphaFoldDB" id="A0A0E9QDJ8"/>
<accession>A0A0E9QDJ8</accession>
<evidence type="ECO:0000313" key="1">
    <source>
        <dbReference type="EMBL" id="JAH14587.1"/>
    </source>
</evidence>
<proteinExistence type="predicted"/>